<feature type="binding site" evidence="7">
    <location>
        <position position="208"/>
    </location>
    <ligand>
        <name>a divalent metal cation</name>
        <dbReference type="ChEBI" id="CHEBI:60240"/>
        <note>ligand shared between dimeric partners</note>
    </ligand>
</feature>
<gene>
    <name evidence="7 8" type="primary">pdxA</name>
    <name evidence="8" type="ORF">ACELLULO517_10765</name>
</gene>
<keyword evidence="7" id="KW-0460">Magnesium</keyword>
<feature type="binding site" evidence="7">
    <location>
        <position position="271"/>
    </location>
    <ligand>
        <name>substrate</name>
    </ligand>
</feature>
<dbReference type="GO" id="GO:0000287">
    <property type="term" value="F:magnesium ion binding"/>
    <property type="evidence" value="ECO:0007669"/>
    <property type="project" value="UniProtKB-UniRule"/>
</dbReference>
<keyword evidence="1 7" id="KW-0963">Cytoplasm</keyword>
<dbReference type="InterPro" id="IPR037510">
    <property type="entry name" value="PdxA"/>
</dbReference>
<keyword evidence="2 7" id="KW-0479">Metal-binding</keyword>
<comment type="cofactor">
    <cofactor evidence="7">
        <name>Zn(2+)</name>
        <dbReference type="ChEBI" id="CHEBI:29105"/>
    </cofactor>
    <cofactor evidence="7">
        <name>Mg(2+)</name>
        <dbReference type="ChEBI" id="CHEBI:18420"/>
    </cofactor>
    <cofactor evidence="7">
        <name>Co(2+)</name>
        <dbReference type="ChEBI" id="CHEBI:48828"/>
    </cofactor>
    <text evidence="7">Binds 1 divalent metal cation per subunit. Can use ions such as Zn(2+), Mg(2+) or Co(2+).</text>
</comment>
<dbReference type="NCBIfam" id="TIGR00557">
    <property type="entry name" value="pdxA"/>
    <property type="match status" value="1"/>
</dbReference>
<dbReference type="EMBL" id="JAESVA010000003">
    <property type="protein sequence ID" value="MCB8880714.1"/>
    <property type="molecule type" value="Genomic_DNA"/>
</dbReference>
<evidence type="ECO:0000256" key="3">
    <source>
        <dbReference type="ARBA" id="ARBA00022857"/>
    </source>
</evidence>
<dbReference type="Proteomes" id="UP000721844">
    <property type="component" value="Unassembled WGS sequence"/>
</dbReference>
<dbReference type="GO" id="GO:0051287">
    <property type="term" value="F:NAD binding"/>
    <property type="evidence" value="ECO:0007669"/>
    <property type="project" value="InterPro"/>
</dbReference>
<evidence type="ECO:0000256" key="6">
    <source>
        <dbReference type="ARBA" id="ARBA00023096"/>
    </source>
</evidence>
<feature type="binding site" evidence="7">
    <location>
        <position position="135"/>
    </location>
    <ligand>
        <name>substrate</name>
    </ligand>
</feature>
<comment type="similarity">
    <text evidence="7">Belongs to the PdxA family.</text>
</comment>
<dbReference type="PANTHER" id="PTHR30004:SF6">
    <property type="entry name" value="D-THREONATE 4-PHOSPHATE DEHYDROGENASE"/>
    <property type="match status" value="1"/>
</dbReference>
<proteinExistence type="inferred from homology"/>
<name>A0A963Z0Z4_9PROT</name>
<feature type="binding site" evidence="7">
    <location>
        <position position="289"/>
    </location>
    <ligand>
        <name>substrate</name>
    </ligand>
</feature>
<dbReference type="PANTHER" id="PTHR30004">
    <property type="entry name" value="4-HYDROXYTHREONINE-4-PHOSPHATE DEHYDROGENASE"/>
    <property type="match status" value="1"/>
</dbReference>
<dbReference type="HAMAP" id="MF_00536">
    <property type="entry name" value="PdxA"/>
    <property type="match status" value="1"/>
</dbReference>
<comment type="caution">
    <text evidence="8">The sequence shown here is derived from an EMBL/GenBank/DDBJ whole genome shotgun (WGS) entry which is preliminary data.</text>
</comment>
<keyword evidence="5 7" id="KW-0520">NAD</keyword>
<comment type="subunit">
    <text evidence="7">Homodimer.</text>
</comment>
<keyword evidence="3 7" id="KW-0521">NADP</keyword>
<dbReference type="GO" id="GO:0042823">
    <property type="term" value="P:pyridoxal phosphate biosynthetic process"/>
    <property type="evidence" value="ECO:0007669"/>
    <property type="project" value="UniProtKB-UniRule"/>
</dbReference>
<dbReference type="EC" id="1.1.1.262" evidence="7"/>
<dbReference type="RefSeq" id="WP_227307374.1">
    <property type="nucleotide sequence ID" value="NZ_JAESVA010000003.1"/>
</dbReference>
<keyword evidence="9" id="KW-1185">Reference proteome</keyword>
<comment type="miscellaneous">
    <text evidence="7">The active site is located at the dimer interface.</text>
</comment>
<evidence type="ECO:0000313" key="9">
    <source>
        <dbReference type="Proteomes" id="UP000721844"/>
    </source>
</evidence>
<dbReference type="AlphaFoldDB" id="A0A963Z0Z4"/>
<organism evidence="8 9">
    <name type="scientific">Acidisoma cellulosilyticum</name>
    <dbReference type="NCBI Taxonomy" id="2802395"/>
    <lineage>
        <taxon>Bacteria</taxon>
        <taxon>Pseudomonadati</taxon>
        <taxon>Pseudomonadota</taxon>
        <taxon>Alphaproteobacteria</taxon>
        <taxon>Acetobacterales</taxon>
        <taxon>Acidocellaceae</taxon>
        <taxon>Acidisoma</taxon>
    </lineage>
</organism>
<evidence type="ECO:0000256" key="5">
    <source>
        <dbReference type="ARBA" id="ARBA00023027"/>
    </source>
</evidence>
<comment type="function">
    <text evidence="7">Catalyzes the NAD(P)-dependent oxidation of 4-(phosphooxy)-L-threonine (HTP) into 2-amino-3-oxo-4-(phosphooxy)butyric acid which spontaneously decarboxylates to form 3-amino-2-oxopropyl phosphate (AHAP).</text>
</comment>
<keyword evidence="7" id="KW-0170">Cobalt</keyword>
<keyword evidence="4 7" id="KW-0560">Oxidoreductase</keyword>
<evidence type="ECO:0000256" key="2">
    <source>
        <dbReference type="ARBA" id="ARBA00022723"/>
    </source>
</evidence>
<dbReference type="GO" id="GO:0008615">
    <property type="term" value="P:pyridoxine biosynthetic process"/>
    <property type="evidence" value="ECO:0007669"/>
    <property type="project" value="UniProtKB-UniRule"/>
</dbReference>
<sequence length="325" mass="33697">MTQPMGITMGDPAGVGPEIVVKLAAEGLPHPTVVFGDFAILARAAKLLGVPVEIVEIAHAGLAQGGVGRIEVVPVSRLPADLPFGQVDARAGAAAYAYIDRAITAVQAGEISAIVTAPINKMAMHEAGIDYPGHTEILAERAGTTDYAMMLANKELRVLLVSIHVPLSEAVRMVTVENELRAIRLAHRAGLQFGIPRPRIGVAGLNPHAGEGGMFGSEDDAIIAPAVAIARQEGIDVAGPLSGDTVFMRARMGEFDVVVAQYHDQGLIPVKYLGLDEGVNITVGLPFVRTSVDHGTAFEIAGKGTASAASLRAAMAQAAAMLRGG</sequence>
<dbReference type="GO" id="GO:0005737">
    <property type="term" value="C:cytoplasm"/>
    <property type="evidence" value="ECO:0007669"/>
    <property type="project" value="UniProtKB-SubCell"/>
</dbReference>
<dbReference type="Gene3D" id="3.40.718.10">
    <property type="entry name" value="Isopropylmalate Dehydrogenase"/>
    <property type="match status" value="1"/>
</dbReference>
<comment type="catalytic activity">
    <reaction evidence="7">
        <text>4-(phosphooxy)-L-threonine + NAD(+) = 3-amino-2-oxopropyl phosphate + CO2 + NADH</text>
        <dbReference type="Rhea" id="RHEA:32275"/>
        <dbReference type="ChEBI" id="CHEBI:16526"/>
        <dbReference type="ChEBI" id="CHEBI:57279"/>
        <dbReference type="ChEBI" id="CHEBI:57540"/>
        <dbReference type="ChEBI" id="CHEBI:57945"/>
        <dbReference type="ChEBI" id="CHEBI:58452"/>
        <dbReference type="EC" id="1.1.1.262"/>
    </reaction>
</comment>
<dbReference type="SUPFAM" id="SSF53659">
    <property type="entry name" value="Isocitrate/Isopropylmalate dehydrogenase-like"/>
    <property type="match status" value="1"/>
</dbReference>
<dbReference type="InterPro" id="IPR005255">
    <property type="entry name" value="PdxA_fam"/>
</dbReference>
<keyword evidence="7" id="KW-0862">Zinc</keyword>
<keyword evidence="6 7" id="KW-0664">Pyridoxine biosynthesis</keyword>
<feature type="binding site" evidence="7">
    <location>
        <position position="164"/>
    </location>
    <ligand>
        <name>a divalent metal cation</name>
        <dbReference type="ChEBI" id="CHEBI:60240"/>
        <note>ligand shared between dimeric partners</note>
    </ligand>
</feature>
<evidence type="ECO:0000313" key="8">
    <source>
        <dbReference type="EMBL" id="MCB8880714.1"/>
    </source>
</evidence>
<dbReference type="GO" id="GO:0050570">
    <property type="term" value="F:4-hydroxythreonine-4-phosphate dehydrogenase activity"/>
    <property type="evidence" value="ECO:0007669"/>
    <property type="project" value="UniProtKB-UniRule"/>
</dbReference>
<feature type="binding site" evidence="7">
    <location>
        <position position="263"/>
    </location>
    <ligand>
        <name>a divalent metal cation</name>
        <dbReference type="ChEBI" id="CHEBI:60240"/>
        <note>ligand shared between dimeric partners</note>
    </ligand>
</feature>
<dbReference type="GO" id="GO:0008270">
    <property type="term" value="F:zinc ion binding"/>
    <property type="evidence" value="ECO:0007669"/>
    <property type="project" value="UniProtKB-UniRule"/>
</dbReference>
<dbReference type="Pfam" id="PF04166">
    <property type="entry name" value="PdxA"/>
    <property type="match status" value="1"/>
</dbReference>
<feature type="binding site" evidence="7">
    <location>
        <position position="134"/>
    </location>
    <ligand>
        <name>substrate</name>
    </ligand>
</feature>
<evidence type="ECO:0000256" key="4">
    <source>
        <dbReference type="ARBA" id="ARBA00023002"/>
    </source>
</evidence>
<evidence type="ECO:0000256" key="7">
    <source>
        <dbReference type="HAMAP-Rule" id="MF_00536"/>
    </source>
</evidence>
<reference evidence="8 9" key="1">
    <citation type="journal article" date="2021" name="Microorganisms">
        <title>Acidisoma silvae sp. nov. and Acidisomacellulosilytica sp. nov., Two Acidophilic Bacteria Isolated from Decaying Wood, Hydrolyzing Cellulose and Producing Poly-3-hydroxybutyrate.</title>
        <authorList>
            <person name="Mieszkin S."/>
            <person name="Pouder E."/>
            <person name="Uroz S."/>
            <person name="Simon-Colin C."/>
            <person name="Alain K."/>
        </authorList>
    </citation>
    <scope>NUCLEOTIDE SEQUENCE [LARGE SCALE GENOMIC DNA]</scope>
    <source>
        <strain evidence="8 9">HW T5.17</strain>
    </source>
</reference>
<feature type="binding site" evidence="7">
    <location>
        <position position="280"/>
    </location>
    <ligand>
        <name>substrate</name>
    </ligand>
</feature>
<accession>A0A963Z0Z4</accession>
<evidence type="ECO:0000256" key="1">
    <source>
        <dbReference type="ARBA" id="ARBA00022490"/>
    </source>
</evidence>
<comment type="subcellular location">
    <subcellularLocation>
        <location evidence="7">Cytoplasm</location>
    </subcellularLocation>
</comment>
<dbReference type="GO" id="GO:0050897">
    <property type="term" value="F:cobalt ion binding"/>
    <property type="evidence" value="ECO:0007669"/>
    <property type="project" value="UniProtKB-UniRule"/>
</dbReference>
<protein>
    <recommendedName>
        <fullName evidence="7">4-hydroxythreonine-4-phosphate dehydrogenase</fullName>
        <ecNumber evidence="7">1.1.1.262</ecNumber>
    </recommendedName>
    <alternativeName>
        <fullName evidence="7">4-(phosphohydroxy)-L-threonine dehydrogenase</fullName>
    </alternativeName>
</protein>
<comment type="pathway">
    <text evidence="7">Cofactor biosynthesis; pyridoxine 5'-phosphate biosynthesis; pyridoxine 5'-phosphate from D-erythrose 4-phosphate: step 4/5.</text>
</comment>